<dbReference type="PANTHER" id="PTHR11731">
    <property type="entry name" value="PROTEASE FAMILY S9B,C DIPEPTIDYL-PEPTIDASE IV-RELATED"/>
    <property type="match status" value="1"/>
</dbReference>
<dbReference type="InterPro" id="IPR050278">
    <property type="entry name" value="Serine_Prot_S9B/DPPIV"/>
</dbReference>
<dbReference type="InterPro" id="IPR002471">
    <property type="entry name" value="Pept_S9_AS"/>
</dbReference>
<dbReference type="Pfam" id="PF00930">
    <property type="entry name" value="DPPIV_N"/>
    <property type="match status" value="1"/>
</dbReference>
<keyword evidence="2" id="KW-0378">Hydrolase</keyword>
<dbReference type="SUPFAM" id="SSF82171">
    <property type="entry name" value="DPP6 N-terminal domain-like"/>
    <property type="match status" value="1"/>
</dbReference>
<dbReference type="InterPro" id="IPR001375">
    <property type="entry name" value="Peptidase_S9_cat"/>
</dbReference>
<feature type="domain" description="Peptidase S9 prolyl oligopeptidase catalytic" evidence="7">
    <location>
        <begin position="525"/>
        <end position="722"/>
    </location>
</feature>
<reference evidence="10" key="1">
    <citation type="journal article" date="2019" name="Int. J. Syst. Evol. Microbiol.">
        <title>The Global Catalogue of Microorganisms (GCM) 10K type strain sequencing project: providing services to taxonomists for standard genome sequencing and annotation.</title>
        <authorList>
            <consortium name="The Broad Institute Genomics Platform"/>
            <consortium name="The Broad Institute Genome Sequencing Center for Infectious Disease"/>
            <person name="Wu L."/>
            <person name="Ma J."/>
        </authorList>
    </citation>
    <scope>NUCLEOTIDE SEQUENCE [LARGE SCALE GENOMIC DNA]</scope>
    <source>
        <strain evidence="10">JCM 4087</strain>
    </source>
</reference>
<proteinExistence type="predicted"/>
<dbReference type="Gene3D" id="3.40.50.1820">
    <property type="entry name" value="alpha/beta hydrolase"/>
    <property type="match status" value="1"/>
</dbReference>
<organism evidence="9 10">
    <name type="scientific">Acidicapsa dinghuensis</name>
    <dbReference type="NCBI Taxonomy" id="2218256"/>
    <lineage>
        <taxon>Bacteria</taxon>
        <taxon>Pseudomonadati</taxon>
        <taxon>Acidobacteriota</taxon>
        <taxon>Terriglobia</taxon>
        <taxon>Terriglobales</taxon>
        <taxon>Acidobacteriaceae</taxon>
        <taxon>Acidicapsa</taxon>
    </lineage>
</organism>
<evidence type="ECO:0000259" key="7">
    <source>
        <dbReference type="Pfam" id="PF00326"/>
    </source>
</evidence>
<dbReference type="InterPro" id="IPR029058">
    <property type="entry name" value="AB_hydrolase_fold"/>
</dbReference>
<gene>
    <name evidence="9" type="ORF">ACFPT7_14675</name>
</gene>
<dbReference type="Gene3D" id="2.120.10.30">
    <property type="entry name" value="TolB, C-terminal domain"/>
    <property type="match status" value="2"/>
</dbReference>
<sequence length="723" mass="79360">MEISQLLNRRLQSFLALTSLVVCFVLTARAQSGFTLQQVLSAPFPTELQAASALGRVSWLSNAEGRRNLFIAEPDHGKFTVRQLTHYTEDNGVDLGDVAWSADAQQIAYVRGGDFEAVSKPAANPAELPGGIQQAIWLVSLKGSKPSEPVKIAYGHSPVFTHDGKQLIYVLDNQLWTIDLTSGTKAAKQEESKPTQLLHTRGSLSTLRLSPDGTHLAFVSDRGDHSFVGVYDLATKSLVYLDPSSDSDRSPSWSPDSHQLAFIRTTTAHNELDFAPDRSTTTPWSIHIADIATGQPRVLWTASAEQGSVFHELATEDQLFWTSGNQIVFPSEADGWLHLYAVPAAGGSASLLTPGDFEVEHAAFSQNRAIVVYSSNQQDIDRRHLWKLSVSSSNVYKPEALTVGEGVEVFPALASDGTVFMLRSDARLPMRVAAVRGDASSSGTPEDLDPAAIPKDFPASQLVVPQQVIFSAADGMQIHGQLFLPPASATQKHAALVFFHGGSRRQMLLGWHYMLYYNNAYGMNQYLASQGYVVLSINYRSGIGYGLNFREALNYGTAGASEFNDVMGAGLYLPSRSDVDPNRIGCWGGSYGGYLTALALGRASDLFRVGVDFHGVHDWNIELGNWNTSYDPTANPNLARLAYESSPVASVSTWRSPVLFIHGDDDRNVQFEQTPKLIALLREQHVPLEELIFPDEIHDFLLHKDWLHAYAAETSFFARYLKP</sequence>
<dbReference type="Pfam" id="PF07676">
    <property type="entry name" value="PD40"/>
    <property type="match status" value="2"/>
</dbReference>
<dbReference type="Pfam" id="PF00326">
    <property type="entry name" value="Peptidase_S9"/>
    <property type="match status" value="1"/>
</dbReference>
<evidence type="ECO:0000313" key="9">
    <source>
        <dbReference type="EMBL" id="MFC5863548.1"/>
    </source>
</evidence>
<keyword evidence="1" id="KW-0645">Protease</keyword>
<dbReference type="SUPFAM" id="SSF53474">
    <property type="entry name" value="alpha/beta-Hydrolases"/>
    <property type="match status" value="1"/>
</dbReference>
<evidence type="ECO:0000259" key="8">
    <source>
        <dbReference type="Pfam" id="PF00930"/>
    </source>
</evidence>
<feature type="domain" description="Dipeptidylpeptidase IV N-terminal" evidence="8">
    <location>
        <begin position="287"/>
        <end position="420"/>
    </location>
</feature>
<evidence type="ECO:0000256" key="4">
    <source>
        <dbReference type="ARBA" id="ARBA00032284"/>
    </source>
</evidence>
<evidence type="ECO:0000256" key="2">
    <source>
        <dbReference type="ARBA" id="ARBA00022801"/>
    </source>
</evidence>
<dbReference type="PROSITE" id="PS00708">
    <property type="entry name" value="PRO_ENDOPEP_SER"/>
    <property type="match status" value="1"/>
</dbReference>
<evidence type="ECO:0000313" key="10">
    <source>
        <dbReference type="Proteomes" id="UP001596091"/>
    </source>
</evidence>
<keyword evidence="10" id="KW-1185">Reference proteome</keyword>
<evidence type="ECO:0000256" key="3">
    <source>
        <dbReference type="ARBA" id="ARBA00022990"/>
    </source>
</evidence>
<dbReference type="InterPro" id="IPR002469">
    <property type="entry name" value="Peptidase_S9B_N"/>
</dbReference>
<dbReference type="EMBL" id="JBHSPH010000005">
    <property type="protein sequence ID" value="MFC5863548.1"/>
    <property type="molecule type" value="Genomic_DNA"/>
</dbReference>
<dbReference type="InterPro" id="IPR011042">
    <property type="entry name" value="6-blade_b-propeller_TolB-like"/>
</dbReference>
<protein>
    <recommendedName>
        <fullName evidence="5">Acyl-peptide hydrolase</fullName>
    </recommendedName>
    <alternativeName>
        <fullName evidence="4">Acylaminoacyl-peptidase</fullName>
    </alternativeName>
</protein>
<name>A0ABW1EKP6_9BACT</name>
<comment type="function">
    <text evidence="6">This enzyme catalyzes the hydrolysis of the N-terminal peptide bond of an N-acetylated peptide to generate an N-acetylated amino acid and a peptide with a free N-terminus. It preferentially cleaves off Ac-Ala, Ac-Met and Ac-Ser. Also, involved in the degradation of oxidized and glycated proteins.</text>
</comment>
<dbReference type="PANTHER" id="PTHR11731:SF193">
    <property type="entry name" value="DIPEPTIDYL PEPTIDASE 9"/>
    <property type="match status" value="1"/>
</dbReference>
<evidence type="ECO:0000256" key="1">
    <source>
        <dbReference type="ARBA" id="ARBA00022670"/>
    </source>
</evidence>
<comment type="caution">
    <text evidence="9">The sequence shown here is derived from an EMBL/GenBank/DDBJ whole genome shotgun (WGS) entry which is preliminary data.</text>
</comment>
<evidence type="ECO:0000256" key="6">
    <source>
        <dbReference type="ARBA" id="ARBA00045885"/>
    </source>
</evidence>
<dbReference type="InterPro" id="IPR011659">
    <property type="entry name" value="WD40"/>
</dbReference>
<dbReference type="RefSeq" id="WP_263340267.1">
    <property type="nucleotide sequence ID" value="NZ_JAGSYH010000005.1"/>
</dbReference>
<dbReference type="Proteomes" id="UP001596091">
    <property type="component" value="Unassembled WGS sequence"/>
</dbReference>
<keyword evidence="3" id="KW-0007">Acetylation</keyword>
<evidence type="ECO:0000256" key="5">
    <source>
        <dbReference type="ARBA" id="ARBA00032596"/>
    </source>
</evidence>
<accession>A0ABW1EKP6</accession>